<feature type="transmembrane region" description="Helical" evidence="1">
    <location>
        <begin position="47"/>
        <end position="65"/>
    </location>
</feature>
<dbReference type="RefSeq" id="WP_157733602.1">
    <property type="nucleotide sequence ID" value="NZ_CP022540.1"/>
</dbReference>
<evidence type="ECO:0000256" key="1">
    <source>
        <dbReference type="SAM" id="Phobius"/>
    </source>
</evidence>
<gene>
    <name evidence="2" type="ORF">ANTHELSMS3_04327</name>
</gene>
<dbReference type="KEGG" id="aht:ANTHELSMS3_04327"/>
<feature type="transmembrane region" description="Helical" evidence="1">
    <location>
        <begin position="353"/>
        <end position="371"/>
    </location>
</feature>
<proteinExistence type="predicted"/>
<dbReference type="AlphaFoldDB" id="A0A222EAE8"/>
<keyword evidence="1" id="KW-1133">Transmembrane helix</keyword>
<protein>
    <recommendedName>
        <fullName evidence="4">Glycosyltransferase RgtA/B/C/D-like domain-containing protein</fullName>
    </recommendedName>
</protein>
<evidence type="ECO:0008006" key="4">
    <source>
        <dbReference type="Google" id="ProtNLM"/>
    </source>
</evidence>
<feature type="transmembrane region" description="Helical" evidence="1">
    <location>
        <begin position="377"/>
        <end position="395"/>
    </location>
</feature>
<dbReference type="EMBL" id="CP022540">
    <property type="protein sequence ID" value="ASP22931.1"/>
    <property type="molecule type" value="Genomic_DNA"/>
</dbReference>
<keyword evidence="1" id="KW-0812">Transmembrane</keyword>
<accession>A0A222EAE8</accession>
<evidence type="ECO:0000313" key="2">
    <source>
        <dbReference type="EMBL" id="ASP22931.1"/>
    </source>
</evidence>
<feature type="transmembrane region" description="Helical" evidence="1">
    <location>
        <begin position="212"/>
        <end position="238"/>
    </location>
</feature>
<keyword evidence="3" id="KW-1185">Reference proteome</keyword>
<dbReference type="Proteomes" id="UP000203589">
    <property type="component" value="Chromosome"/>
</dbReference>
<sequence>MTRTAQALPTLVAHLLLLALGGAALAMPEVILARVSQLSGPFETRDWLMRGFGAGMIALSLALWIDARRAEGQPVARLLWLLGAGLTASFLLYAQQLSQWWIDDAGITFSYARSLAEGAGLTYQPGQPPTEGYSSTLWMATLALAHLLTFDIPQAAKTIGLGLTVLTLWISITWVWRVTDSALAMVLTVAAIGTAPTVVWSTSGQEHALQALLLLLIGVAAHLRLWRLPVALLLSLLIWTRPETPLIVIAVFVAALYMTRVEEGRTRFLRNLILAALPLAAFAGLMAFRMQYFGDHFPNPYHAKTSASSLAGLVNPFGGGWRYVWGGLQDSGLILLLPLVMVVGARDSLPRRWVIFAALAGHIGFVVWAKGDWMGQYRFLMPVLPLIVVPAVIAIDHAFSIRARAWLATLASVALFANTLTQVDKFDADPTTPLAVVSEIGQNFAKVAERMSIQTPLLAHHDAGAISYERSIGLVDLGGLVDRDVAKNMGNADFLRPYIFEQTQPHFIFGARNFAAASGFLDGPELARDYVPLRFPNHPIMASDYSHIRRDAVQVATGITLTRDADGTLTEVIVTDLEP</sequence>
<dbReference type="OrthoDB" id="5498145at2"/>
<name>A0A222EAE8_9RHOB</name>
<reference evidence="2 3" key="1">
    <citation type="submission" date="2017-07" db="EMBL/GenBank/DDBJ databases">
        <title>Genome Sequence of Antarctobacter heliothermus Strain SMS3 Isolated from a culture of the Diatom Skeletonema marinoi.</title>
        <authorList>
            <person name="Topel M."/>
            <person name="Pinder M.I.M."/>
            <person name="Johansson O.N."/>
            <person name="Kourtchenko O."/>
            <person name="Godhe A."/>
            <person name="Clarke A.K."/>
        </authorList>
    </citation>
    <scope>NUCLEOTIDE SEQUENCE [LARGE SCALE GENOMIC DNA]</scope>
    <source>
        <strain evidence="2 3">SMS3</strain>
    </source>
</reference>
<feature type="transmembrane region" description="Helical" evidence="1">
    <location>
        <begin position="182"/>
        <end position="200"/>
    </location>
</feature>
<feature type="transmembrane region" description="Helical" evidence="1">
    <location>
        <begin position="272"/>
        <end position="292"/>
    </location>
</feature>
<feature type="transmembrane region" description="Helical" evidence="1">
    <location>
        <begin position="244"/>
        <end position="260"/>
    </location>
</feature>
<feature type="transmembrane region" description="Helical" evidence="1">
    <location>
        <begin position="77"/>
        <end position="94"/>
    </location>
</feature>
<organism evidence="2 3">
    <name type="scientific">Antarctobacter heliothermus</name>
    <dbReference type="NCBI Taxonomy" id="74033"/>
    <lineage>
        <taxon>Bacteria</taxon>
        <taxon>Pseudomonadati</taxon>
        <taxon>Pseudomonadota</taxon>
        <taxon>Alphaproteobacteria</taxon>
        <taxon>Rhodobacterales</taxon>
        <taxon>Roseobacteraceae</taxon>
        <taxon>Antarctobacter</taxon>
    </lineage>
</organism>
<keyword evidence="1" id="KW-0472">Membrane</keyword>
<evidence type="ECO:0000313" key="3">
    <source>
        <dbReference type="Proteomes" id="UP000203589"/>
    </source>
</evidence>
<feature type="transmembrane region" description="Helical" evidence="1">
    <location>
        <begin position="159"/>
        <end position="176"/>
    </location>
</feature>
<feature type="transmembrane region" description="Helical" evidence="1">
    <location>
        <begin position="133"/>
        <end position="152"/>
    </location>
</feature>
<feature type="transmembrane region" description="Helical" evidence="1">
    <location>
        <begin position="323"/>
        <end position="341"/>
    </location>
</feature>